<evidence type="ECO:0000313" key="9">
    <source>
        <dbReference type="Proteomes" id="UP000076727"/>
    </source>
</evidence>
<feature type="region of interest" description="Disordered" evidence="6">
    <location>
        <begin position="90"/>
        <end position="121"/>
    </location>
</feature>
<dbReference type="Proteomes" id="UP000076727">
    <property type="component" value="Unassembled WGS sequence"/>
</dbReference>
<dbReference type="GO" id="GO:0005634">
    <property type="term" value="C:nucleus"/>
    <property type="evidence" value="ECO:0007669"/>
    <property type="project" value="UniProtKB-SubCell"/>
</dbReference>
<dbReference type="STRING" id="1314783.A0A165SCY3"/>
<evidence type="ECO:0000259" key="7">
    <source>
        <dbReference type="SMART" id="SM01082"/>
    </source>
</evidence>
<evidence type="ECO:0000256" key="5">
    <source>
        <dbReference type="ARBA" id="ARBA00023242"/>
    </source>
</evidence>
<keyword evidence="9" id="KW-1185">Reference proteome</keyword>
<accession>A0A165SCY3</accession>
<evidence type="ECO:0000256" key="6">
    <source>
        <dbReference type="SAM" id="MobiDB-lite"/>
    </source>
</evidence>
<dbReference type="OrthoDB" id="3364766at2759"/>
<feature type="region of interest" description="Disordered" evidence="6">
    <location>
        <begin position="1"/>
        <end position="73"/>
    </location>
</feature>
<feature type="domain" description="Histone chaperone" evidence="7">
    <location>
        <begin position="59"/>
        <end position="95"/>
    </location>
</feature>
<protein>
    <recommendedName>
        <fullName evidence="7">Histone chaperone domain-containing protein</fullName>
    </recommendedName>
</protein>
<evidence type="ECO:0000256" key="2">
    <source>
        <dbReference type="ARBA" id="ARBA00004123"/>
    </source>
</evidence>
<feature type="compositionally biased region" description="Acidic residues" evidence="6">
    <location>
        <begin position="39"/>
        <end position="67"/>
    </location>
</feature>
<feature type="compositionally biased region" description="Basic and acidic residues" evidence="6">
    <location>
        <begin position="27"/>
        <end position="38"/>
    </location>
</feature>
<organism evidence="8 9">
    <name type="scientific">Daedalea quercina L-15889</name>
    <dbReference type="NCBI Taxonomy" id="1314783"/>
    <lineage>
        <taxon>Eukaryota</taxon>
        <taxon>Fungi</taxon>
        <taxon>Dikarya</taxon>
        <taxon>Basidiomycota</taxon>
        <taxon>Agaricomycotina</taxon>
        <taxon>Agaricomycetes</taxon>
        <taxon>Polyporales</taxon>
        <taxon>Fomitopsis</taxon>
    </lineage>
</organism>
<gene>
    <name evidence="8" type="ORF">DAEQUDRAFT_723906</name>
</gene>
<evidence type="ECO:0000256" key="4">
    <source>
        <dbReference type="ARBA" id="ARBA00023186"/>
    </source>
</evidence>
<reference evidence="8 9" key="1">
    <citation type="journal article" date="2016" name="Mol. Biol. Evol.">
        <title>Comparative Genomics of Early-Diverging Mushroom-Forming Fungi Provides Insights into the Origins of Lignocellulose Decay Capabilities.</title>
        <authorList>
            <person name="Nagy L.G."/>
            <person name="Riley R."/>
            <person name="Tritt A."/>
            <person name="Adam C."/>
            <person name="Daum C."/>
            <person name="Floudas D."/>
            <person name="Sun H."/>
            <person name="Yadav J.S."/>
            <person name="Pangilinan J."/>
            <person name="Larsson K.H."/>
            <person name="Matsuura K."/>
            <person name="Barry K."/>
            <person name="Labutti K."/>
            <person name="Kuo R."/>
            <person name="Ohm R.A."/>
            <person name="Bhattacharya S.S."/>
            <person name="Shirouzu T."/>
            <person name="Yoshinaga Y."/>
            <person name="Martin F.M."/>
            <person name="Grigoriev I.V."/>
            <person name="Hibbett D.S."/>
        </authorList>
    </citation>
    <scope>NUCLEOTIDE SEQUENCE [LARGE SCALE GENOMIC DNA]</scope>
    <source>
        <strain evidence="8 9">L-15889</strain>
    </source>
</reference>
<proteinExistence type="inferred from homology"/>
<sequence>MSTEATSAGSATGASANAPNPTASPADKGKGKFVQEHVADDEEEDDEDEEDEDEEMEEDDEEDDLDAIDPSVIIGTRRTRGVRVDYTSAAALEKAGLKPEDADDDEGEDSFVAKDTDMQED</sequence>
<keyword evidence="5" id="KW-0539">Nucleus</keyword>
<feature type="compositionally biased region" description="Basic and acidic residues" evidence="6">
    <location>
        <begin position="111"/>
        <end position="121"/>
    </location>
</feature>
<dbReference type="AlphaFoldDB" id="A0A165SCY3"/>
<dbReference type="Pfam" id="PF09649">
    <property type="entry name" value="CHZ"/>
    <property type="match status" value="1"/>
</dbReference>
<evidence type="ECO:0000313" key="8">
    <source>
        <dbReference type="EMBL" id="KZT71814.1"/>
    </source>
</evidence>
<evidence type="ECO:0000256" key="1">
    <source>
        <dbReference type="ARBA" id="ARBA00002212"/>
    </source>
</evidence>
<dbReference type="EMBL" id="KV429044">
    <property type="protein sequence ID" value="KZT71814.1"/>
    <property type="molecule type" value="Genomic_DNA"/>
</dbReference>
<comment type="function">
    <text evidence="1">Forms a chaperone-bound H2A.Z-H2B complex that acts as a source for SWR1 complex-dependent H2A to H2A.Z histone replacement in chromatin.</text>
</comment>
<feature type="compositionally biased region" description="Low complexity" evidence="6">
    <location>
        <begin position="1"/>
        <end position="26"/>
    </location>
</feature>
<dbReference type="InterPro" id="IPR019098">
    <property type="entry name" value="Histone_chaperone_domain_CHZ"/>
</dbReference>
<keyword evidence="4" id="KW-0143">Chaperone</keyword>
<dbReference type="SMART" id="SM01082">
    <property type="entry name" value="CHZ"/>
    <property type="match status" value="1"/>
</dbReference>
<evidence type="ECO:0000256" key="3">
    <source>
        <dbReference type="ARBA" id="ARBA00008057"/>
    </source>
</evidence>
<comment type="similarity">
    <text evidence="3">Belongs to the CHZ1 family.</text>
</comment>
<name>A0A165SCY3_9APHY</name>
<comment type="subcellular location">
    <subcellularLocation>
        <location evidence="2">Nucleus</location>
    </subcellularLocation>
</comment>